<name>A0ABN9QXZ7_9DINO</name>
<comment type="caution">
    <text evidence="1">The sequence shown here is derived from an EMBL/GenBank/DDBJ whole genome shotgun (WGS) entry which is preliminary data.</text>
</comment>
<evidence type="ECO:0000313" key="2">
    <source>
        <dbReference type="Proteomes" id="UP001189429"/>
    </source>
</evidence>
<reference evidence="1" key="1">
    <citation type="submission" date="2023-10" db="EMBL/GenBank/DDBJ databases">
        <authorList>
            <person name="Chen Y."/>
            <person name="Shah S."/>
            <person name="Dougan E. K."/>
            <person name="Thang M."/>
            <person name="Chan C."/>
        </authorList>
    </citation>
    <scope>NUCLEOTIDE SEQUENCE [LARGE SCALE GENOMIC DNA]</scope>
</reference>
<evidence type="ECO:0000313" key="1">
    <source>
        <dbReference type="EMBL" id="CAK0810220.1"/>
    </source>
</evidence>
<keyword evidence="2" id="KW-1185">Reference proteome</keyword>
<dbReference type="EMBL" id="CAUYUJ010004594">
    <property type="protein sequence ID" value="CAK0810220.1"/>
    <property type="molecule type" value="Genomic_DNA"/>
</dbReference>
<accession>A0ABN9QXZ7</accession>
<dbReference type="Proteomes" id="UP001189429">
    <property type="component" value="Unassembled WGS sequence"/>
</dbReference>
<feature type="non-terminal residue" evidence="1">
    <location>
        <position position="1"/>
    </location>
</feature>
<sequence length="134" mass="15291">DVGRHRGRNFDWDAVRRAIEHYEEAGYEPQGVCGQATLRCNPPPSTIEDRIVPCPVIDECRFSQGPTSARVFVLRLSQAYGCCFVDNSNYRLRVWEEHSAYEWLLERGHGLKISYIFDVFGNYIPASTPESCSS</sequence>
<proteinExistence type="predicted"/>
<gene>
    <name evidence="1" type="ORF">PCOR1329_LOCUS15245</name>
</gene>
<protein>
    <submittedName>
        <fullName evidence="1">Uncharacterized protein</fullName>
    </submittedName>
</protein>
<organism evidence="1 2">
    <name type="scientific">Prorocentrum cordatum</name>
    <dbReference type="NCBI Taxonomy" id="2364126"/>
    <lineage>
        <taxon>Eukaryota</taxon>
        <taxon>Sar</taxon>
        <taxon>Alveolata</taxon>
        <taxon>Dinophyceae</taxon>
        <taxon>Prorocentrales</taxon>
        <taxon>Prorocentraceae</taxon>
        <taxon>Prorocentrum</taxon>
    </lineage>
</organism>